<keyword evidence="2" id="KW-1185">Reference proteome</keyword>
<sequence length="190" mass="21622">MRTVEPGHITDVVRTFLNVSSDEQPSKTSRSRSWDYCYNYFQDHAEPTQDLEMSCLQLGYYLASWGMLRGSTYLFAETNMQHYVKAVGVIEDFNPTMRAIDADSYLNAGVRKEILGAYKQLRKALVPDGITHVTLVGKVMLGVWGCLPSFDKYFRHGFGQLADKRGEKTAFNRVNDHSLILLGEFNGRHL</sequence>
<dbReference type="RefSeq" id="WP_344360860.1">
    <property type="nucleotide sequence ID" value="NZ_BAAAQB010000004.1"/>
</dbReference>
<proteinExistence type="predicted"/>
<dbReference type="Proteomes" id="UP001500102">
    <property type="component" value="Unassembled WGS sequence"/>
</dbReference>
<accession>A0ABN2YCQ2</accession>
<evidence type="ECO:0000313" key="2">
    <source>
        <dbReference type="Proteomes" id="UP001500102"/>
    </source>
</evidence>
<organism evidence="1 2">
    <name type="scientific">Arthrobacter humicola</name>
    <dbReference type="NCBI Taxonomy" id="409291"/>
    <lineage>
        <taxon>Bacteria</taxon>
        <taxon>Bacillati</taxon>
        <taxon>Actinomycetota</taxon>
        <taxon>Actinomycetes</taxon>
        <taxon>Micrococcales</taxon>
        <taxon>Micrococcaceae</taxon>
        <taxon>Arthrobacter</taxon>
    </lineage>
</organism>
<protein>
    <submittedName>
        <fullName evidence="1">Uncharacterized protein</fullName>
    </submittedName>
</protein>
<reference evidence="1 2" key="1">
    <citation type="journal article" date="2019" name="Int. J. Syst. Evol. Microbiol.">
        <title>The Global Catalogue of Microorganisms (GCM) 10K type strain sequencing project: providing services to taxonomists for standard genome sequencing and annotation.</title>
        <authorList>
            <consortium name="The Broad Institute Genomics Platform"/>
            <consortium name="The Broad Institute Genome Sequencing Center for Infectious Disease"/>
            <person name="Wu L."/>
            <person name="Ma J."/>
        </authorList>
    </citation>
    <scope>NUCLEOTIDE SEQUENCE [LARGE SCALE GENOMIC DNA]</scope>
    <source>
        <strain evidence="1 2">JCM 15921</strain>
    </source>
</reference>
<comment type="caution">
    <text evidence="1">The sequence shown here is derived from an EMBL/GenBank/DDBJ whole genome shotgun (WGS) entry which is preliminary data.</text>
</comment>
<name>A0ABN2YCQ2_9MICC</name>
<gene>
    <name evidence="1" type="ORF">GCM10009825_01100</name>
</gene>
<evidence type="ECO:0000313" key="1">
    <source>
        <dbReference type="EMBL" id="GAA2125084.1"/>
    </source>
</evidence>
<dbReference type="EMBL" id="BAAAQB010000004">
    <property type="protein sequence ID" value="GAA2125084.1"/>
    <property type="molecule type" value="Genomic_DNA"/>
</dbReference>